<evidence type="ECO:0000313" key="3">
    <source>
        <dbReference type="Proteomes" id="UP001201812"/>
    </source>
</evidence>
<name>A0AAD4NK64_9BILA</name>
<gene>
    <name evidence="2" type="ORF">DdX_01229</name>
</gene>
<reference evidence="2" key="1">
    <citation type="submission" date="2022-01" db="EMBL/GenBank/DDBJ databases">
        <title>Genome Sequence Resource for Two Populations of Ditylenchus destructor, the Migratory Endoparasitic Phytonematode.</title>
        <authorList>
            <person name="Zhang H."/>
            <person name="Lin R."/>
            <person name="Xie B."/>
        </authorList>
    </citation>
    <scope>NUCLEOTIDE SEQUENCE</scope>
    <source>
        <strain evidence="2">BazhouSP</strain>
    </source>
</reference>
<dbReference type="AlphaFoldDB" id="A0AAD4NK64"/>
<protein>
    <submittedName>
        <fullName evidence="2">Uncharacterized protein</fullName>
    </submittedName>
</protein>
<sequence length="88" mass="9934">MGGQQIKNNDTNEGRAEKHPAVRWRHRPHAKIHNPQSLASVITIFTLPGQLLYFCSRKCCLSVHYTGTVNRKRVGEQEATIPSLRNAV</sequence>
<comment type="caution">
    <text evidence="2">The sequence shown here is derived from an EMBL/GenBank/DDBJ whole genome shotgun (WGS) entry which is preliminary data.</text>
</comment>
<keyword evidence="3" id="KW-1185">Reference proteome</keyword>
<dbReference type="EMBL" id="JAKKPZ010000001">
    <property type="protein sequence ID" value="KAI1729014.1"/>
    <property type="molecule type" value="Genomic_DNA"/>
</dbReference>
<feature type="region of interest" description="Disordered" evidence="1">
    <location>
        <begin position="1"/>
        <end position="25"/>
    </location>
</feature>
<dbReference type="Proteomes" id="UP001201812">
    <property type="component" value="Unassembled WGS sequence"/>
</dbReference>
<feature type="compositionally biased region" description="Basic and acidic residues" evidence="1">
    <location>
        <begin position="10"/>
        <end position="20"/>
    </location>
</feature>
<accession>A0AAD4NK64</accession>
<evidence type="ECO:0000313" key="2">
    <source>
        <dbReference type="EMBL" id="KAI1729014.1"/>
    </source>
</evidence>
<proteinExistence type="predicted"/>
<evidence type="ECO:0000256" key="1">
    <source>
        <dbReference type="SAM" id="MobiDB-lite"/>
    </source>
</evidence>
<organism evidence="2 3">
    <name type="scientific">Ditylenchus destructor</name>
    <dbReference type="NCBI Taxonomy" id="166010"/>
    <lineage>
        <taxon>Eukaryota</taxon>
        <taxon>Metazoa</taxon>
        <taxon>Ecdysozoa</taxon>
        <taxon>Nematoda</taxon>
        <taxon>Chromadorea</taxon>
        <taxon>Rhabditida</taxon>
        <taxon>Tylenchina</taxon>
        <taxon>Tylenchomorpha</taxon>
        <taxon>Sphaerularioidea</taxon>
        <taxon>Anguinidae</taxon>
        <taxon>Anguininae</taxon>
        <taxon>Ditylenchus</taxon>
    </lineage>
</organism>